<dbReference type="RefSeq" id="WP_064274262.1">
    <property type="nucleotide sequence ID" value="NZ_JBDNTQ010000025.1"/>
</dbReference>
<reference evidence="1 2" key="1">
    <citation type="submission" date="2016-03" db="EMBL/GenBank/DDBJ databases">
        <title>Draft genome sequence of Gluconobacter cerinus strain CECT 9110.</title>
        <authorList>
            <person name="Sainz F."/>
            <person name="Mas A."/>
            <person name="Torija M.J."/>
        </authorList>
    </citation>
    <scope>NUCLEOTIDE SEQUENCE [LARGE SCALE GENOMIC DNA]</scope>
    <source>
        <strain evidence="1 2">CECT 9110</strain>
    </source>
</reference>
<dbReference type="Gene3D" id="3.10.450.40">
    <property type="match status" value="1"/>
</dbReference>
<evidence type="ECO:0000313" key="2">
    <source>
        <dbReference type="Proteomes" id="UP000077786"/>
    </source>
</evidence>
<dbReference type="SUPFAM" id="SSF160719">
    <property type="entry name" value="gpW/gp25-like"/>
    <property type="match status" value="1"/>
</dbReference>
<name>A0A1B6VKY7_9PROT</name>
<proteinExistence type="predicted"/>
<accession>A0A1B6VKY7</accession>
<dbReference type="PATRIC" id="fig|38307.3.peg.1554"/>
<dbReference type="OrthoDB" id="8450990at2"/>
<gene>
    <name evidence="1" type="ORF">A0123_01515</name>
</gene>
<dbReference type="EMBL" id="LUTU01000006">
    <property type="protein sequence ID" value="OAJ67876.1"/>
    <property type="molecule type" value="Genomic_DNA"/>
</dbReference>
<dbReference type="Proteomes" id="UP000077786">
    <property type="component" value="Unassembled WGS sequence"/>
</dbReference>
<protein>
    <submittedName>
        <fullName evidence="1">Tail protein</fullName>
    </submittedName>
</protein>
<evidence type="ECO:0000313" key="1">
    <source>
        <dbReference type="EMBL" id="OAJ67876.1"/>
    </source>
</evidence>
<dbReference type="AlphaFoldDB" id="A0A1B6VKY7"/>
<organism evidence="1 2">
    <name type="scientific">Gluconobacter cerinus</name>
    <dbReference type="NCBI Taxonomy" id="38307"/>
    <lineage>
        <taxon>Bacteria</taxon>
        <taxon>Pseudomonadati</taxon>
        <taxon>Pseudomonadota</taxon>
        <taxon>Alphaproteobacteria</taxon>
        <taxon>Acetobacterales</taxon>
        <taxon>Acetobacteraceae</taxon>
        <taxon>Gluconobacter</taxon>
    </lineage>
</organism>
<comment type="caution">
    <text evidence="1">The sequence shown here is derived from an EMBL/GenBank/DDBJ whole genome shotgun (WGS) entry which is preliminary data.</text>
</comment>
<sequence>MSAISHLCGGDLLLENGGLQVISGADETRQRLLRRLLTNPGDYIWQPEYGVGLQSMVGEVVVPAVMQAGIRGQVLKDPGVDSGHSVDVTVSAADNGLCLCHISYVDADTGQQQTLDFSA</sequence>